<dbReference type="Pfam" id="PF04290">
    <property type="entry name" value="DctQ"/>
    <property type="match status" value="1"/>
</dbReference>
<feature type="transmembrane region" description="Helical" evidence="9">
    <location>
        <begin position="14"/>
        <end position="38"/>
    </location>
</feature>
<dbReference type="EMBL" id="FOGT01000014">
    <property type="protein sequence ID" value="SES28051.1"/>
    <property type="molecule type" value="Genomic_DNA"/>
</dbReference>
<feature type="transmembrane region" description="Helical" evidence="9">
    <location>
        <begin position="126"/>
        <end position="148"/>
    </location>
</feature>
<evidence type="ECO:0000256" key="9">
    <source>
        <dbReference type="SAM" id="Phobius"/>
    </source>
</evidence>
<dbReference type="STRING" id="1601833.SAMN05518684_11414"/>
<keyword evidence="3" id="KW-1003">Cell membrane</keyword>
<feature type="transmembrane region" description="Helical" evidence="9">
    <location>
        <begin position="89"/>
        <end position="106"/>
    </location>
</feature>
<dbReference type="GO" id="GO:0015740">
    <property type="term" value="P:C4-dicarboxylate transport"/>
    <property type="evidence" value="ECO:0007669"/>
    <property type="project" value="TreeGrafter"/>
</dbReference>
<keyword evidence="6 9" id="KW-1133">Transmembrane helix</keyword>
<evidence type="ECO:0000313" key="11">
    <source>
        <dbReference type="EMBL" id="SES28051.1"/>
    </source>
</evidence>
<dbReference type="PANTHER" id="PTHR35011:SF2">
    <property type="entry name" value="2,3-DIKETO-L-GULONATE TRAP TRANSPORTER SMALL PERMEASE PROTEIN YIAM"/>
    <property type="match status" value="1"/>
</dbReference>
<protein>
    <submittedName>
        <fullName evidence="11">TRAP-type C4-dicarboxylate transport system, small permease component</fullName>
    </submittedName>
</protein>
<evidence type="ECO:0000256" key="7">
    <source>
        <dbReference type="ARBA" id="ARBA00023136"/>
    </source>
</evidence>
<evidence type="ECO:0000313" key="12">
    <source>
        <dbReference type="Proteomes" id="UP000198571"/>
    </source>
</evidence>
<evidence type="ECO:0000256" key="1">
    <source>
        <dbReference type="ARBA" id="ARBA00004429"/>
    </source>
</evidence>
<evidence type="ECO:0000256" key="6">
    <source>
        <dbReference type="ARBA" id="ARBA00022989"/>
    </source>
</evidence>
<feature type="transmembrane region" description="Helical" evidence="9">
    <location>
        <begin position="50"/>
        <end position="68"/>
    </location>
</feature>
<dbReference type="Proteomes" id="UP000198571">
    <property type="component" value="Unassembled WGS sequence"/>
</dbReference>
<dbReference type="PANTHER" id="PTHR35011">
    <property type="entry name" value="2,3-DIKETO-L-GULONATE TRAP TRANSPORTER SMALL PERMEASE PROTEIN YIAM"/>
    <property type="match status" value="1"/>
</dbReference>
<keyword evidence="2" id="KW-0813">Transport</keyword>
<evidence type="ECO:0000256" key="3">
    <source>
        <dbReference type="ARBA" id="ARBA00022475"/>
    </source>
</evidence>
<name>A0A1H9W2R4_9BACI</name>
<evidence type="ECO:0000256" key="8">
    <source>
        <dbReference type="ARBA" id="ARBA00038436"/>
    </source>
</evidence>
<feature type="domain" description="Tripartite ATP-independent periplasmic transporters DctQ component" evidence="10">
    <location>
        <begin position="26"/>
        <end position="152"/>
    </location>
</feature>
<proteinExistence type="inferred from homology"/>
<dbReference type="InterPro" id="IPR007387">
    <property type="entry name" value="TRAP_DctQ"/>
</dbReference>
<evidence type="ECO:0000256" key="5">
    <source>
        <dbReference type="ARBA" id="ARBA00022692"/>
    </source>
</evidence>
<dbReference type="OrthoDB" id="9815614at2"/>
<dbReference type="AlphaFoldDB" id="A0A1H9W2R4"/>
<dbReference type="GO" id="GO:0022857">
    <property type="term" value="F:transmembrane transporter activity"/>
    <property type="evidence" value="ECO:0007669"/>
    <property type="project" value="TreeGrafter"/>
</dbReference>
<dbReference type="InterPro" id="IPR055348">
    <property type="entry name" value="DctQ"/>
</dbReference>
<gene>
    <name evidence="11" type="ORF">SAMN05518684_11414</name>
</gene>
<accession>A0A1H9W2R4</accession>
<keyword evidence="4" id="KW-0997">Cell inner membrane</keyword>
<comment type="similarity">
    <text evidence="8">Belongs to the TRAP transporter small permease family.</text>
</comment>
<organism evidence="11 12">
    <name type="scientific">Salipaludibacillus aurantiacus</name>
    <dbReference type="NCBI Taxonomy" id="1601833"/>
    <lineage>
        <taxon>Bacteria</taxon>
        <taxon>Bacillati</taxon>
        <taxon>Bacillota</taxon>
        <taxon>Bacilli</taxon>
        <taxon>Bacillales</taxon>
        <taxon>Bacillaceae</taxon>
    </lineage>
</organism>
<reference evidence="12" key="1">
    <citation type="submission" date="2016-10" db="EMBL/GenBank/DDBJ databases">
        <authorList>
            <person name="Varghese N."/>
            <person name="Submissions S."/>
        </authorList>
    </citation>
    <scope>NUCLEOTIDE SEQUENCE [LARGE SCALE GENOMIC DNA]</scope>
    <source>
        <strain evidence="12">S9</strain>
    </source>
</reference>
<keyword evidence="12" id="KW-1185">Reference proteome</keyword>
<comment type="subcellular location">
    <subcellularLocation>
        <location evidence="1">Cell inner membrane</location>
        <topology evidence="1">Multi-pass membrane protein</topology>
    </subcellularLocation>
</comment>
<keyword evidence="7 9" id="KW-0472">Membrane</keyword>
<sequence length="171" mass="19223">MKNVIKMFGYLETIIKVTIACIALVMFVLVFLNVVLRYLFSSGITWSSEVARYLLIWLIFLGAVLAFKENAHLNVDVLFKKFNQKTKKVVYILSSFLMLFVILMIFDGSLKTAITNINSYSPAAGVPMWIVHSAGVAGSLGMGTLILYNLYKILIKKEDLDKVIARDLSDD</sequence>
<dbReference type="GO" id="GO:0005886">
    <property type="term" value="C:plasma membrane"/>
    <property type="evidence" value="ECO:0007669"/>
    <property type="project" value="UniProtKB-SubCell"/>
</dbReference>
<evidence type="ECO:0000256" key="2">
    <source>
        <dbReference type="ARBA" id="ARBA00022448"/>
    </source>
</evidence>
<keyword evidence="5 9" id="KW-0812">Transmembrane</keyword>
<evidence type="ECO:0000256" key="4">
    <source>
        <dbReference type="ARBA" id="ARBA00022519"/>
    </source>
</evidence>
<evidence type="ECO:0000259" key="10">
    <source>
        <dbReference type="Pfam" id="PF04290"/>
    </source>
</evidence>